<dbReference type="EMBL" id="RIBY02002423">
    <property type="protein sequence ID" value="KAH9815318.1"/>
    <property type="molecule type" value="Genomic_DNA"/>
</dbReference>
<keyword evidence="2" id="KW-1185">Reference proteome</keyword>
<evidence type="ECO:0000313" key="2">
    <source>
        <dbReference type="Proteomes" id="UP001138500"/>
    </source>
</evidence>
<reference evidence="1 2" key="2">
    <citation type="journal article" date="2021" name="Curr. Genet.">
        <title>Genetic response to nitrogen starvation in the aggressive Eucalyptus foliar pathogen Teratosphaeria destructans.</title>
        <authorList>
            <person name="Havenga M."/>
            <person name="Wingfield B.D."/>
            <person name="Wingfield M.J."/>
            <person name="Dreyer L.L."/>
            <person name="Roets F."/>
            <person name="Aylward J."/>
        </authorList>
    </citation>
    <scope>NUCLEOTIDE SEQUENCE [LARGE SCALE GENOMIC DNA]</scope>
    <source>
        <strain evidence="1">CMW44962</strain>
    </source>
</reference>
<accession>A0A9W7SJJ6</accession>
<sequence>MGLVKKKAPSNAVATRSTTELPLLVPCPRKHYVTGHQDWLTLSGSHGSNFDVGPICYEQCIAPTRYAHFFCKGPPKPENVSTCCDFGKYWVRIAWQYAWRAKHIDLSLLPVAASMYSANPQDGACPTDPSSPIRPKAVRRWFTIRDPGTGDLLDDFTICSDCVSCLGTITPPLKNVFVPAAPEPCQATCDLTGEGRRSHIYFEHLFDVAIAFQQQRCQPGTSRLAAFIKLVASVPECQRRHNNTAMPVYGIISVPGFAICPDCYQDAVKANVDREELPLTHHIVPRDFTSYVCDFYSPRMRQIWENCNRSNDPGSFTKLCQERNGKLAEIDPRLGILVKQRDTLKAQMDLHSRVSASMQQGARIAQIGAMGGGPFGLAMNPRFVVCQVLLWIRCGPDRAGFLGGLLRC</sequence>
<name>A0A9W7SJJ6_9PEZI</name>
<protein>
    <submittedName>
        <fullName evidence="1">Ser arg-related nuclear matrix protein</fullName>
    </submittedName>
</protein>
<dbReference type="OrthoDB" id="5324692at2759"/>
<dbReference type="AlphaFoldDB" id="A0A9W7SJJ6"/>
<evidence type="ECO:0000313" key="1">
    <source>
        <dbReference type="EMBL" id="KAH9815318.1"/>
    </source>
</evidence>
<reference evidence="1 2" key="1">
    <citation type="journal article" date="2018" name="IMA Fungus">
        <title>IMA Genome-F 10: Nine draft genome sequences of Claviceps purpurea s.lat., including C. arundinis, C. humidiphila, and C. cf. spartinae, pseudomolecules for the pitch canker pathogen Fusarium circinatum, draft genome of Davidsoniella eucalypti, Grosmannia galeiformis, Quambalaria eucalypti, and Teratosphaeria destructans.</title>
        <authorList>
            <person name="Wingfield B.D."/>
            <person name="Liu M."/>
            <person name="Nguyen H.D."/>
            <person name="Lane F.A."/>
            <person name="Morgan S.W."/>
            <person name="De Vos L."/>
            <person name="Wilken P.M."/>
            <person name="Duong T.A."/>
            <person name="Aylward J."/>
            <person name="Coetzee M.P."/>
            <person name="Dadej K."/>
            <person name="De Beer Z.W."/>
            <person name="Findlay W."/>
            <person name="Havenga M."/>
            <person name="Kolarik M."/>
            <person name="Menzies J.G."/>
            <person name="Naidoo K."/>
            <person name="Pochopski O."/>
            <person name="Shoukouhi P."/>
            <person name="Santana Q.C."/>
            <person name="Seifert K.A."/>
            <person name="Soal N."/>
            <person name="Steenkamp E.T."/>
            <person name="Tatham C.T."/>
            <person name="van der Nest M.A."/>
            <person name="Wingfield M.J."/>
        </authorList>
    </citation>
    <scope>NUCLEOTIDE SEQUENCE [LARGE SCALE GENOMIC DNA]</scope>
    <source>
        <strain evidence="1">CMW44962</strain>
    </source>
</reference>
<dbReference type="Proteomes" id="UP001138500">
    <property type="component" value="Unassembled WGS sequence"/>
</dbReference>
<gene>
    <name evidence="1" type="ORF">Tdes44962_MAKER05646</name>
</gene>
<organism evidence="1 2">
    <name type="scientific">Teratosphaeria destructans</name>
    <dbReference type="NCBI Taxonomy" id="418781"/>
    <lineage>
        <taxon>Eukaryota</taxon>
        <taxon>Fungi</taxon>
        <taxon>Dikarya</taxon>
        <taxon>Ascomycota</taxon>
        <taxon>Pezizomycotina</taxon>
        <taxon>Dothideomycetes</taxon>
        <taxon>Dothideomycetidae</taxon>
        <taxon>Mycosphaerellales</taxon>
        <taxon>Teratosphaeriaceae</taxon>
        <taxon>Teratosphaeria</taxon>
    </lineage>
</organism>
<comment type="caution">
    <text evidence="1">The sequence shown here is derived from an EMBL/GenBank/DDBJ whole genome shotgun (WGS) entry which is preliminary data.</text>
</comment>
<proteinExistence type="predicted"/>